<feature type="domain" description="CCHC-type" evidence="10">
    <location>
        <begin position="270"/>
        <end position="283"/>
    </location>
</feature>
<dbReference type="GO" id="GO:0071035">
    <property type="term" value="P:nuclear polyadenylation-dependent rRNA catabolic process"/>
    <property type="evidence" value="ECO:0007669"/>
    <property type="project" value="TreeGrafter"/>
</dbReference>
<evidence type="ECO:0000256" key="2">
    <source>
        <dbReference type="ARBA" id="ARBA00022664"/>
    </source>
</evidence>
<evidence type="ECO:0000256" key="3">
    <source>
        <dbReference type="ARBA" id="ARBA00022723"/>
    </source>
</evidence>
<sequence length="486" mass="54229">MAQHEIIDLTLPSSHSPYALSLDEDLHIIPQLKKRKLSRSRNHNKSTKKSRSESPLDDSELFLFDSNPSDELRPKVSPLSEKDTAKGTLLLPAHVSVVGSVPVEIIAPDLEDQDYVEYLDYGDRDELEIPRYFQVESNKPKAPSVNICKRCGAKGEHKTKECSVIICLTCGVRNEHSTYSCPISKVCFVCGMKGHLSGSCPNRGKHANTYDDCDRCGSSSHATNECPTHWRIYQYVPDAARISIMQARQAKKSRPLGAGGEGYIAEDSWCYNCGECGHWGDDCEVTGHVHDIPDDTSAFGNANLCVGPFSEIETGKSDRALQEWELDAPEWNDWGGRVPTNVGRQAKKKEMARMRATFVEEDDEDSFIGLAKLTRDGSRKNVGKSPKPPSQPKKMRFELNVKGAANKAPPSLLNRITDANTKGPGRPKDDGLGGHHRSHSSGRDREKHGYHDRDRPKEERNSKRTKDRGREERGPRYKGGYSNGFR</sequence>
<dbReference type="AlphaFoldDB" id="A0AA38UK20"/>
<keyword evidence="2" id="KW-0507">mRNA processing</keyword>
<name>A0AA38UK20_9AGAR</name>
<dbReference type="GO" id="GO:0006397">
    <property type="term" value="P:mRNA processing"/>
    <property type="evidence" value="ECO:0007669"/>
    <property type="project" value="UniProtKB-KW"/>
</dbReference>
<keyword evidence="12" id="KW-1185">Reference proteome</keyword>
<dbReference type="GO" id="GO:0071037">
    <property type="term" value="P:nuclear polyadenylation-dependent snRNA catabolic process"/>
    <property type="evidence" value="ECO:0007669"/>
    <property type="project" value="TreeGrafter"/>
</dbReference>
<keyword evidence="6" id="KW-0862">Zinc</keyword>
<dbReference type="EMBL" id="MU805970">
    <property type="protein sequence ID" value="KAJ3843676.1"/>
    <property type="molecule type" value="Genomic_DNA"/>
</dbReference>
<keyword evidence="5 8" id="KW-0863">Zinc-finger</keyword>
<dbReference type="PANTHER" id="PTHR46543:SF1">
    <property type="entry name" value="ZINC FINGER CCHC DOMAIN-CONTAINING PROTEIN 7"/>
    <property type="match status" value="1"/>
</dbReference>
<dbReference type="GO" id="GO:0003723">
    <property type="term" value="F:RNA binding"/>
    <property type="evidence" value="ECO:0007669"/>
    <property type="project" value="TreeGrafter"/>
</dbReference>
<dbReference type="InterPro" id="IPR051644">
    <property type="entry name" value="TRAMP_AT-DNA-binding"/>
</dbReference>
<feature type="region of interest" description="Disordered" evidence="9">
    <location>
        <begin position="33"/>
        <end position="80"/>
    </location>
</feature>
<dbReference type="GO" id="GO:0071031">
    <property type="term" value="P:nuclear mRNA surveillance of mRNA 3'-end processing"/>
    <property type="evidence" value="ECO:0007669"/>
    <property type="project" value="TreeGrafter"/>
</dbReference>
<dbReference type="GO" id="GO:0008270">
    <property type="term" value="F:zinc ion binding"/>
    <property type="evidence" value="ECO:0007669"/>
    <property type="project" value="UniProtKB-KW"/>
</dbReference>
<dbReference type="GO" id="GO:0031499">
    <property type="term" value="C:TRAMP complex"/>
    <property type="evidence" value="ECO:0007669"/>
    <property type="project" value="TreeGrafter"/>
</dbReference>
<feature type="domain" description="CCHC-type" evidence="10">
    <location>
        <begin position="187"/>
        <end position="202"/>
    </location>
</feature>
<evidence type="ECO:0000256" key="9">
    <source>
        <dbReference type="SAM" id="MobiDB-lite"/>
    </source>
</evidence>
<proteinExistence type="predicted"/>
<dbReference type="GO" id="GO:0071038">
    <property type="term" value="P:TRAMP-dependent tRNA surveillance pathway"/>
    <property type="evidence" value="ECO:0007669"/>
    <property type="project" value="TreeGrafter"/>
</dbReference>
<evidence type="ECO:0000313" key="11">
    <source>
        <dbReference type="EMBL" id="KAJ3843676.1"/>
    </source>
</evidence>
<keyword evidence="4" id="KW-0677">Repeat</keyword>
<evidence type="ECO:0000259" key="10">
    <source>
        <dbReference type="PROSITE" id="PS50158"/>
    </source>
</evidence>
<evidence type="ECO:0000256" key="4">
    <source>
        <dbReference type="ARBA" id="ARBA00022737"/>
    </source>
</evidence>
<evidence type="ECO:0000256" key="7">
    <source>
        <dbReference type="ARBA" id="ARBA00023242"/>
    </source>
</evidence>
<accession>A0AA38UK20</accession>
<protein>
    <recommendedName>
        <fullName evidence="10">CCHC-type domain-containing protein</fullName>
    </recommendedName>
</protein>
<feature type="compositionally biased region" description="Basic and acidic residues" evidence="9">
    <location>
        <begin position="441"/>
        <end position="475"/>
    </location>
</feature>
<evidence type="ECO:0000256" key="1">
    <source>
        <dbReference type="ARBA" id="ARBA00004123"/>
    </source>
</evidence>
<dbReference type="PROSITE" id="PS50158">
    <property type="entry name" value="ZF_CCHC"/>
    <property type="match status" value="2"/>
</dbReference>
<feature type="region of interest" description="Disordered" evidence="9">
    <location>
        <begin position="371"/>
        <end position="486"/>
    </location>
</feature>
<dbReference type="SMART" id="SM00343">
    <property type="entry name" value="ZnF_C2HC"/>
    <property type="match status" value="5"/>
</dbReference>
<evidence type="ECO:0000256" key="6">
    <source>
        <dbReference type="ARBA" id="ARBA00022833"/>
    </source>
</evidence>
<dbReference type="SUPFAM" id="SSF57756">
    <property type="entry name" value="Retrovirus zinc finger-like domains"/>
    <property type="match status" value="2"/>
</dbReference>
<evidence type="ECO:0000313" key="12">
    <source>
        <dbReference type="Proteomes" id="UP001163846"/>
    </source>
</evidence>
<dbReference type="InterPro" id="IPR036875">
    <property type="entry name" value="Znf_CCHC_sf"/>
</dbReference>
<gene>
    <name evidence="11" type="ORF">F5878DRAFT_245774</name>
</gene>
<evidence type="ECO:0000256" key="8">
    <source>
        <dbReference type="PROSITE-ProRule" id="PRU00047"/>
    </source>
</evidence>
<dbReference type="Gene3D" id="4.10.60.10">
    <property type="entry name" value="Zinc finger, CCHC-type"/>
    <property type="match status" value="1"/>
</dbReference>
<dbReference type="GO" id="GO:0071039">
    <property type="term" value="P:nuclear polyadenylation-dependent CUT catabolic process"/>
    <property type="evidence" value="ECO:0007669"/>
    <property type="project" value="TreeGrafter"/>
</dbReference>
<feature type="compositionally biased region" description="Basic and acidic residues" evidence="9">
    <location>
        <begin position="70"/>
        <end position="80"/>
    </location>
</feature>
<dbReference type="GO" id="GO:0071036">
    <property type="term" value="P:nuclear polyadenylation-dependent snoRNA catabolic process"/>
    <property type="evidence" value="ECO:0007669"/>
    <property type="project" value="TreeGrafter"/>
</dbReference>
<dbReference type="PANTHER" id="PTHR46543">
    <property type="entry name" value="ZINC FINGER CCHC DOMAIN-CONTAINING PROTEIN 7"/>
    <property type="match status" value="1"/>
</dbReference>
<comment type="caution">
    <text evidence="11">The sequence shown here is derived from an EMBL/GenBank/DDBJ whole genome shotgun (WGS) entry which is preliminary data.</text>
</comment>
<evidence type="ECO:0000256" key="5">
    <source>
        <dbReference type="ARBA" id="ARBA00022771"/>
    </source>
</evidence>
<reference evidence="11" key="1">
    <citation type="submission" date="2022-08" db="EMBL/GenBank/DDBJ databases">
        <authorList>
            <consortium name="DOE Joint Genome Institute"/>
            <person name="Min B."/>
            <person name="Riley R."/>
            <person name="Sierra-Patev S."/>
            <person name="Naranjo-Ortiz M."/>
            <person name="Looney B."/>
            <person name="Konkel Z."/>
            <person name="Slot J.C."/>
            <person name="Sakamoto Y."/>
            <person name="Steenwyk J.L."/>
            <person name="Rokas A."/>
            <person name="Carro J."/>
            <person name="Camarero S."/>
            <person name="Ferreira P."/>
            <person name="Molpeceres G."/>
            <person name="Ruiz-Duenas F.J."/>
            <person name="Serrano A."/>
            <person name="Henrissat B."/>
            <person name="Drula E."/>
            <person name="Hughes K.W."/>
            <person name="Mata J.L."/>
            <person name="Ishikawa N.K."/>
            <person name="Vargas-Isla R."/>
            <person name="Ushijima S."/>
            <person name="Smith C.A."/>
            <person name="Ahrendt S."/>
            <person name="Andreopoulos W."/>
            <person name="He G."/>
            <person name="Labutti K."/>
            <person name="Lipzen A."/>
            <person name="Ng V."/>
            <person name="Sandor L."/>
            <person name="Barry K."/>
            <person name="Martinez A.T."/>
            <person name="Xiao Y."/>
            <person name="Gibbons J.G."/>
            <person name="Terashima K."/>
            <person name="Hibbett D.S."/>
            <person name="Grigoriev I.V."/>
        </authorList>
    </citation>
    <scope>NUCLEOTIDE SEQUENCE</scope>
    <source>
        <strain evidence="11">TFB9207</strain>
    </source>
</reference>
<dbReference type="Proteomes" id="UP001163846">
    <property type="component" value="Unassembled WGS sequence"/>
</dbReference>
<feature type="compositionally biased region" description="Basic residues" evidence="9">
    <location>
        <begin position="33"/>
        <end position="49"/>
    </location>
</feature>
<comment type="subcellular location">
    <subcellularLocation>
        <location evidence="1">Nucleus</location>
    </subcellularLocation>
</comment>
<dbReference type="InterPro" id="IPR001878">
    <property type="entry name" value="Znf_CCHC"/>
</dbReference>
<organism evidence="11 12">
    <name type="scientific">Lentinula raphanica</name>
    <dbReference type="NCBI Taxonomy" id="153919"/>
    <lineage>
        <taxon>Eukaryota</taxon>
        <taxon>Fungi</taxon>
        <taxon>Dikarya</taxon>
        <taxon>Basidiomycota</taxon>
        <taxon>Agaricomycotina</taxon>
        <taxon>Agaricomycetes</taxon>
        <taxon>Agaricomycetidae</taxon>
        <taxon>Agaricales</taxon>
        <taxon>Marasmiineae</taxon>
        <taxon>Omphalotaceae</taxon>
        <taxon>Lentinula</taxon>
    </lineage>
</organism>
<keyword evidence="7" id="KW-0539">Nucleus</keyword>
<keyword evidence="3" id="KW-0479">Metal-binding</keyword>